<evidence type="ECO:0000313" key="3">
    <source>
        <dbReference type="EMBL" id="WWD22339.1"/>
    </source>
</evidence>
<feature type="signal peptide" evidence="2">
    <location>
        <begin position="1"/>
        <end position="21"/>
    </location>
</feature>
<protein>
    <submittedName>
        <fullName evidence="3">Uncharacterized protein</fullName>
    </submittedName>
</protein>
<feature type="compositionally biased region" description="Polar residues" evidence="1">
    <location>
        <begin position="70"/>
        <end position="80"/>
    </location>
</feature>
<reference evidence="3" key="2">
    <citation type="submission" date="2024-01" db="EMBL/GenBank/DDBJ databases">
        <title>Comparative genomics of Cryptococcus and Kwoniella reveals pathogenesis evolution and contrasting modes of karyotype evolution via chromosome fusion or intercentromeric recombination.</title>
        <authorList>
            <person name="Coelho M.A."/>
            <person name="David-Palma M."/>
            <person name="Shea T."/>
            <person name="Bowers K."/>
            <person name="McGinley-Smith S."/>
            <person name="Mohammad A.W."/>
            <person name="Gnirke A."/>
            <person name="Yurkov A.M."/>
            <person name="Nowrousian M."/>
            <person name="Sun S."/>
            <person name="Cuomo C.A."/>
            <person name="Heitman J."/>
        </authorList>
    </citation>
    <scope>NUCLEOTIDE SEQUENCE</scope>
    <source>
        <strain evidence="3">CBS 12478</strain>
    </source>
</reference>
<feature type="chain" id="PRO_5042527300" evidence="2">
    <location>
        <begin position="22"/>
        <end position="223"/>
    </location>
</feature>
<dbReference type="EMBL" id="CP144063">
    <property type="protein sequence ID" value="WWD22339.1"/>
    <property type="molecule type" value="Genomic_DNA"/>
</dbReference>
<dbReference type="Proteomes" id="UP000322225">
    <property type="component" value="Chromosome 13"/>
</dbReference>
<name>A0AAJ8LR38_9TREE</name>
<proteinExistence type="predicted"/>
<feature type="compositionally biased region" description="Polar residues" evidence="1">
    <location>
        <begin position="33"/>
        <end position="45"/>
    </location>
</feature>
<evidence type="ECO:0000313" key="4">
    <source>
        <dbReference type="Proteomes" id="UP000322225"/>
    </source>
</evidence>
<keyword evidence="4" id="KW-1185">Reference proteome</keyword>
<evidence type="ECO:0000256" key="1">
    <source>
        <dbReference type="SAM" id="MobiDB-lite"/>
    </source>
</evidence>
<accession>A0AAJ8LR38</accession>
<dbReference type="GeneID" id="43586215"/>
<dbReference type="KEGG" id="ksn:43586215"/>
<feature type="compositionally biased region" description="Polar residues" evidence="1">
    <location>
        <begin position="128"/>
        <end position="142"/>
    </location>
</feature>
<dbReference type="RefSeq" id="XP_031863662.2">
    <property type="nucleotide sequence ID" value="XM_032002105.2"/>
</dbReference>
<feature type="compositionally biased region" description="Basic and acidic residues" evidence="1">
    <location>
        <begin position="159"/>
        <end position="169"/>
    </location>
</feature>
<organism evidence="3 4">
    <name type="scientific">Kwoniella shandongensis</name>
    <dbReference type="NCBI Taxonomy" id="1734106"/>
    <lineage>
        <taxon>Eukaryota</taxon>
        <taxon>Fungi</taxon>
        <taxon>Dikarya</taxon>
        <taxon>Basidiomycota</taxon>
        <taxon>Agaricomycotina</taxon>
        <taxon>Tremellomycetes</taxon>
        <taxon>Tremellales</taxon>
        <taxon>Cryptococcaceae</taxon>
        <taxon>Kwoniella</taxon>
    </lineage>
</organism>
<gene>
    <name evidence="3" type="ORF">CI109_106830</name>
</gene>
<dbReference type="AlphaFoldDB" id="A0AAJ8LR38"/>
<reference evidence="3" key="1">
    <citation type="submission" date="2017-08" db="EMBL/GenBank/DDBJ databases">
        <authorList>
            <person name="Cuomo C."/>
            <person name="Billmyre B."/>
            <person name="Heitman J."/>
        </authorList>
    </citation>
    <scope>NUCLEOTIDE SEQUENCE</scope>
    <source>
        <strain evidence="3">CBS 12478</strain>
    </source>
</reference>
<evidence type="ECO:0000256" key="2">
    <source>
        <dbReference type="SAM" id="SignalP"/>
    </source>
</evidence>
<feature type="compositionally biased region" description="Polar residues" evidence="1">
    <location>
        <begin position="184"/>
        <end position="203"/>
    </location>
</feature>
<feature type="region of interest" description="Disordered" evidence="1">
    <location>
        <begin position="25"/>
        <end position="203"/>
    </location>
</feature>
<sequence length="223" mass="24391">MRTVGQSCNLLFLYNLLSTLQQSPESPFHPNMTRPSYSQTASTGRPSERSSKGSRLSQFFRGSRHDDTTPLLQSQTPRTSASERRDDNSINEVNDIDQVPSHNPTADPKDGRMSGKTKSRLELIFGRDQTSGQPRSSRNGPSYATGRGEASRQENGAASRRDSAERNDENVLNVPEPHRGWTDSAANTTGNRPVSRTGTMEEQTTVPISQAALVVAMLGGMLV</sequence>
<keyword evidence="2" id="KW-0732">Signal</keyword>